<feature type="compositionally biased region" description="Basic and acidic residues" evidence="1">
    <location>
        <begin position="402"/>
        <end position="413"/>
    </location>
</feature>
<evidence type="ECO:0008006" key="4">
    <source>
        <dbReference type="Google" id="ProtNLM"/>
    </source>
</evidence>
<accession>A0A369KAW7</accession>
<reference evidence="2" key="1">
    <citation type="submission" date="2018-04" db="EMBL/GenBank/DDBJ databases">
        <title>Whole genome sequencing of Hypsizygus marmoreus.</title>
        <authorList>
            <person name="Choi I.-G."/>
            <person name="Min B."/>
            <person name="Kim J.-G."/>
            <person name="Kim S."/>
            <person name="Oh Y.-L."/>
            <person name="Kong W.-S."/>
            <person name="Park H."/>
            <person name="Jeong J."/>
            <person name="Song E.-S."/>
        </authorList>
    </citation>
    <scope>NUCLEOTIDE SEQUENCE [LARGE SCALE GENOMIC DNA]</scope>
    <source>
        <strain evidence="2">51987-8</strain>
    </source>
</reference>
<dbReference type="AlphaFoldDB" id="A0A369KAW7"/>
<dbReference type="InParanoid" id="A0A369KAW7"/>
<evidence type="ECO:0000313" key="3">
    <source>
        <dbReference type="Proteomes" id="UP000076154"/>
    </source>
</evidence>
<comment type="caution">
    <text evidence="2">The sequence shown here is derived from an EMBL/GenBank/DDBJ whole genome shotgun (WGS) entry which is preliminary data.</text>
</comment>
<gene>
    <name evidence="2" type="ORF">Hypma_013772</name>
</gene>
<dbReference type="STRING" id="39966.A0A369KAW7"/>
<keyword evidence="3" id="KW-1185">Reference proteome</keyword>
<protein>
    <recommendedName>
        <fullName evidence="4">F-box domain-containing protein</fullName>
    </recommendedName>
</protein>
<dbReference type="OrthoDB" id="2447803at2759"/>
<organism evidence="2 3">
    <name type="scientific">Hypsizygus marmoreus</name>
    <name type="common">White beech mushroom</name>
    <name type="synonym">Agaricus marmoreus</name>
    <dbReference type="NCBI Taxonomy" id="39966"/>
    <lineage>
        <taxon>Eukaryota</taxon>
        <taxon>Fungi</taxon>
        <taxon>Dikarya</taxon>
        <taxon>Basidiomycota</taxon>
        <taxon>Agaricomycotina</taxon>
        <taxon>Agaricomycetes</taxon>
        <taxon>Agaricomycetidae</taxon>
        <taxon>Agaricales</taxon>
        <taxon>Tricholomatineae</taxon>
        <taxon>Lyophyllaceae</taxon>
        <taxon>Hypsizygus</taxon>
    </lineage>
</organism>
<evidence type="ECO:0000313" key="2">
    <source>
        <dbReference type="EMBL" id="RDB29997.1"/>
    </source>
</evidence>
<dbReference type="SUPFAM" id="SSF52047">
    <property type="entry name" value="RNI-like"/>
    <property type="match status" value="1"/>
</dbReference>
<evidence type="ECO:0000256" key="1">
    <source>
        <dbReference type="SAM" id="MobiDB-lite"/>
    </source>
</evidence>
<name>A0A369KAW7_HYPMA</name>
<feature type="region of interest" description="Disordered" evidence="1">
    <location>
        <begin position="398"/>
        <end position="428"/>
    </location>
</feature>
<sequence length="457" mass="50031">MLPNLHEFGAVCTIIAQTRPSILFPKLSTLKFNAYDVNEDLVHYLIFMTPDVINLEFKLSGRDVGQPELGSSMRLLFDRISSSMKNLRSLSITLIAINNISAHFINLLAKTLADLKSLERVILPPRAIVGKVIASLAGHPHLIEILPAYRGLSRESRSASNSPTFSPRLNGSSFRSLKVISFCSTPRGAGAFLADPCFPAGQVLRIHVQVLPSKQRDSERDPVGHILCAIQNKCTAIMDVSISETSTSDVDVTTLSFVSMRPMFHCIHLTTLTIWLRGCLPWTAADFNEFAAALPSAITLMLNEAPLPPLPTLQPISELEGTLSVFSRHCSQLRELGVCFNASRPRVIGGSSPFVAPRFKSLVVLHVGTSPISNKPQNIVAVTAFLLTILPEPCKITVGGKGDGRMTPSREDSGETDSDDESSVFGDTPFNHIQAWQRVQELRLLRQMESVRANAKV</sequence>
<dbReference type="Proteomes" id="UP000076154">
    <property type="component" value="Unassembled WGS sequence"/>
</dbReference>
<proteinExistence type="predicted"/>
<dbReference type="EMBL" id="LUEZ02000009">
    <property type="protein sequence ID" value="RDB29997.1"/>
    <property type="molecule type" value="Genomic_DNA"/>
</dbReference>